<dbReference type="AlphaFoldDB" id="A0A448X4X3"/>
<proteinExistence type="predicted"/>
<evidence type="ECO:0000256" key="1">
    <source>
        <dbReference type="SAM" id="SignalP"/>
    </source>
</evidence>
<organism evidence="2 3">
    <name type="scientific">Protopolystoma xenopodis</name>
    <dbReference type="NCBI Taxonomy" id="117903"/>
    <lineage>
        <taxon>Eukaryota</taxon>
        <taxon>Metazoa</taxon>
        <taxon>Spiralia</taxon>
        <taxon>Lophotrochozoa</taxon>
        <taxon>Platyhelminthes</taxon>
        <taxon>Monogenea</taxon>
        <taxon>Polyopisthocotylea</taxon>
        <taxon>Polystomatidea</taxon>
        <taxon>Polystomatidae</taxon>
        <taxon>Protopolystoma</taxon>
    </lineage>
</organism>
<sequence length="167" mass="18157">MHKACIFILFCSLSGLTSDKRHLRPKRTCNRVDAGSPLPGRCEMESGRGSATSNPLKALSLHSNLRDEYEESVCLLGSADSCRIRSSTQLVEPIVELEKEATGEPILDSKSPEVGSDTNACSQRVVSSTDIICQNTQQKQSQNNYRLTPLHLLKSPANPGDRVAAGM</sequence>
<feature type="signal peptide" evidence="1">
    <location>
        <begin position="1"/>
        <end position="19"/>
    </location>
</feature>
<accession>A0A448X4X3</accession>
<dbReference type="EMBL" id="CAAALY010092656">
    <property type="protein sequence ID" value="VEL28145.1"/>
    <property type="molecule type" value="Genomic_DNA"/>
</dbReference>
<evidence type="ECO:0000313" key="3">
    <source>
        <dbReference type="Proteomes" id="UP000784294"/>
    </source>
</evidence>
<dbReference type="Proteomes" id="UP000784294">
    <property type="component" value="Unassembled WGS sequence"/>
</dbReference>
<protein>
    <submittedName>
        <fullName evidence="2">Uncharacterized protein</fullName>
    </submittedName>
</protein>
<gene>
    <name evidence="2" type="ORF">PXEA_LOCUS21585</name>
</gene>
<reference evidence="2" key="1">
    <citation type="submission" date="2018-11" db="EMBL/GenBank/DDBJ databases">
        <authorList>
            <consortium name="Pathogen Informatics"/>
        </authorList>
    </citation>
    <scope>NUCLEOTIDE SEQUENCE</scope>
</reference>
<feature type="chain" id="PRO_5019424939" evidence="1">
    <location>
        <begin position="20"/>
        <end position="167"/>
    </location>
</feature>
<name>A0A448X4X3_9PLAT</name>
<keyword evidence="3" id="KW-1185">Reference proteome</keyword>
<evidence type="ECO:0000313" key="2">
    <source>
        <dbReference type="EMBL" id="VEL28145.1"/>
    </source>
</evidence>
<keyword evidence="1" id="KW-0732">Signal</keyword>
<comment type="caution">
    <text evidence="2">The sequence shown here is derived from an EMBL/GenBank/DDBJ whole genome shotgun (WGS) entry which is preliminary data.</text>
</comment>